<name>A0AAE0B5F6_9ROSI</name>
<dbReference type="PANTHER" id="PTHR35102">
    <property type="entry name" value="E3 UBIQUITIN-PROTEIN LIGASE"/>
    <property type="match status" value="1"/>
</dbReference>
<dbReference type="EMBL" id="JANJYJ010000001">
    <property type="protein sequence ID" value="KAK3229692.1"/>
    <property type="molecule type" value="Genomic_DNA"/>
</dbReference>
<keyword evidence="3" id="KW-1185">Reference proteome</keyword>
<feature type="transmembrane region" description="Helical" evidence="1">
    <location>
        <begin position="28"/>
        <end position="49"/>
    </location>
</feature>
<proteinExistence type="predicted"/>
<evidence type="ECO:0000256" key="1">
    <source>
        <dbReference type="SAM" id="Phobius"/>
    </source>
</evidence>
<evidence type="ECO:0000313" key="3">
    <source>
        <dbReference type="Proteomes" id="UP001281410"/>
    </source>
</evidence>
<evidence type="ECO:0000313" key="2">
    <source>
        <dbReference type="EMBL" id="KAK3229692.1"/>
    </source>
</evidence>
<keyword evidence="1" id="KW-0472">Membrane</keyword>
<reference evidence="2" key="1">
    <citation type="journal article" date="2023" name="Plant J.">
        <title>Genome sequences and population genomics provide insights into the demographic history, inbreeding, and mutation load of two 'living fossil' tree species of Dipteronia.</title>
        <authorList>
            <person name="Feng Y."/>
            <person name="Comes H.P."/>
            <person name="Chen J."/>
            <person name="Zhu S."/>
            <person name="Lu R."/>
            <person name="Zhang X."/>
            <person name="Li P."/>
            <person name="Qiu J."/>
            <person name="Olsen K.M."/>
            <person name="Qiu Y."/>
        </authorList>
    </citation>
    <scope>NUCLEOTIDE SEQUENCE</scope>
    <source>
        <strain evidence="2">NBL</strain>
    </source>
</reference>
<sequence length="193" mass="20992">MILGPWFNKKVIDPVLEILKRGTEPKELAFSTALGFTLGLFPICVEMQLDFTDEAMALSGVPVFLCGMAIAVLKSNCHAASMMLANFVSTPVELSLVVPFLRFGETITGGSHFPLTSDALKKVLTGQASQEILISIGHALLGWLVAAPFIFATLYILLLPVFKILVLKFNSGPLSPKLPLNSHRDLKIKVRDV</sequence>
<feature type="transmembrane region" description="Helical" evidence="1">
    <location>
        <begin position="140"/>
        <end position="166"/>
    </location>
</feature>
<dbReference type="Proteomes" id="UP001281410">
    <property type="component" value="Unassembled WGS sequence"/>
</dbReference>
<comment type="caution">
    <text evidence="2">The sequence shown here is derived from an EMBL/GenBank/DDBJ whole genome shotgun (WGS) entry which is preliminary data.</text>
</comment>
<accession>A0AAE0B5F6</accession>
<dbReference type="PANTHER" id="PTHR35102:SF1">
    <property type="entry name" value="E3 UBIQUITIN-PROTEIN LIGASE"/>
    <property type="match status" value="1"/>
</dbReference>
<dbReference type="AlphaFoldDB" id="A0AAE0B5F6"/>
<evidence type="ECO:0008006" key="4">
    <source>
        <dbReference type="Google" id="ProtNLM"/>
    </source>
</evidence>
<keyword evidence="1" id="KW-1133">Transmembrane helix</keyword>
<feature type="transmembrane region" description="Helical" evidence="1">
    <location>
        <begin position="55"/>
        <end position="73"/>
    </location>
</feature>
<protein>
    <recommendedName>
        <fullName evidence="4">DUF2062 domain-containing protein</fullName>
    </recommendedName>
</protein>
<organism evidence="2 3">
    <name type="scientific">Dipteronia sinensis</name>
    <dbReference type="NCBI Taxonomy" id="43782"/>
    <lineage>
        <taxon>Eukaryota</taxon>
        <taxon>Viridiplantae</taxon>
        <taxon>Streptophyta</taxon>
        <taxon>Embryophyta</taxon>
        <taxon>Tracheophyta</taxon>
        <taxon>Spermatophyta</taxon>
        <taxon>Magnoliopsida</taxon>
        <taxon>eudicotyledons</taxon>
        <taxon>Gunneridae</taxon>
        <taxon>Pentapetalae</taxon>
        <taxon>rosids</taxon>
        <taxon>malvids</taxon>
        <taxon>Sapindales</taxon>
        <taxon>Sapindaceae</taxon>
        <taxon>Hippocastanoideae</taxon>
        <taxon>Acereae</taxon>
        <taxon>Dipteronia</taxon>
    </lineage>
</organism>
<gene>
    <name evidence="2" type="ORF">Dsin_001573</name>
</gene>
<keyword evidence="1" id="KW-0812">Transmembrane</keyword>